<feature type="domain" description="C5a peptidase/Subtilisin-like protease SBT2-like Fn3-like" evidence="12">
    <location>
        <begin position="621"/>
        <end position="732"/>
    </location>
</feature>
<evidence type="ECO:0000256" key="10">
    <source>
        <dbReference type="SAM" id="SignalP"/>
    </source>
</evidence>
<gene>
    <name evidence="13" type="ORF">B0I35DRAFT_489312</name>
</gene>
<dbReference type="InterPro" id="IPR023828">
    <property type="entry name" value="Peptidase_S8_Ser-AS"/>
</dbReference>
<feature type="active site" description="Charge relay system" evidence="6 7">
    <location>
        <position position="218"/>
    </location>
</feature>
<dbReference type="GO" id="GO:0016020">
    <property type="term" value="C:membrane"/>
    <property type="evidence" value="ECO:0007669"/>
    <property type="project" value="InterPro"/>
</dbReference>
<evidence type="ECO:0000256" key="7">
    <source>
        <dbReference type="PROSITE-ProRule" id="PRU01240"/>
    </source>
</evidence>
<keyword evidence="14" id="KW-1185">Reference proteome</keyword>
<dbReference type="OrthoDB" id="10256524at2759"/>
<dbReference type="Gene3D" id="3.40.50.200">
    <property type="entry name" value="Peptidase S8/S53 domain"/>
    <property type="match status" value="2"/>
</dbReference>
<dbReference type="InterPro" id="IPR050131">
    <property type="entry name" value="Peptidase_S8_subtilisin-like"/>
</dbReference>
<proteinExistence type="inferred from homology"/>
<reference evidence="13" key="1">
    <citation type="journal article" date="2021" name="Nat. Commun.">
        <title>Genetic determinants of endophytism in the Arabidopsis root mycobiome.</title>
        <authorList>
            <person name="Mesny F."/>
            <person name="Miyauchi S."/>
            <person name="Thiergart T."/>
            <person name="Pickel B."/>
            <person name="Atanasova L."/>
            <person name="Karlsson M."/>
            <person name="Huettel B."/>
            <person name="Barry K.W."/>
            <person name="Haridas S."/>
            <person name="Chen C."/>
            <person name="Bauer D."/>
            <person name="Andreopoulos W."/>
            <person name="Pangilinan J."/>
            <person name="LaButti K."/>
            <person name="Riley R."/>
            <person name="Lipzen A."/>
            <person name="Clum A."/>
            <person name="Drula E."/>
            <person name="Henrissat B."/>
            <person name="Kohler A."/>
            <person name="Grigoriev I.V."/>
            <person name="Martin F.M."/>
            <person name="Hacquard S."/>
        </authorList>
    </citation>
    <scope>NUCLEOTIDE SEQUENCE</scope>
    <source>
        <strain evidence="13">MPI-CAGE-CH-0235</strain>
    </source>
</reference>
<evidence type="ECO:0000256" key="3">
    <source>
        <dbReference type="ARBA" id="ARBA00022729"/>
    </source>
</evidence>
<evidence type="ECO:0000256" key="2">
    <source>
        <dbReference type="ARBA" id="ARBA00022670"/>
    </source>
</evidence>
<dbReference type="InterPro" id="IPR023827">
    <property type="entry name" value="Peptidase_S8_Asp-AS"/>
</dbReference>
<dbReference type="PROSITE" id="PS00137">
    <property type="entry name" value="SUBTILASE_HIS"/>
    <property type="match status" value="1"/>
</dbReference>
<dbReference type="InterPro" id="IPR010435">
    <property type="entry name" value="C5a/SBT2-like_Fn3"/>
</dbReference>
<evidence type="ECO:0000256" key="1">
    <source>
        <dbReference type="ARBA" id="ARBA00011073"/>
    </source>
</evidence>
<dbReference type="InterPro" id="IPR000209">
    <property type="entry name" value="Peptidase_S8/S53_dom"/>
</dbReference>
<dbReference type="GO" id="GO:0004252">
    <property type="term" value="F:serine-type endopeptidase activity"/>
    <property type="evidence" value="ECO:0007669"/>
    <property type="project" value="UniProtKB-UniRule"/>
</dbReference>
<sequence length="892" mass="95245">MVRVSLLASLLAAVAVGSATEHVRRPSGKPRSNIVPGAYIIEFEDGQNKDSFRLQSEPDYDVVLDLSSELFQGASIQLHDVKNAEEAAARLASLPAVKRISPVGIIGLPEPVEEEEENATATSATRKSHRKRQSKPLERARSTHVMTQVDKVHAEGFTGAGIKIAIVDSGIEYTHPALGGCFGEGCLVTHGWDFVGNSYGGIYDEPVPGPDPIDCNGHGTHVAGIIAAQENELGILGAAPGVTLSAYRVFGCEGNTRSDIVMAAFTRAYEEGADIITASLGSSSGWPSEMTSLLVSRIVERGVPCTVAAGNTGGTGMWDVSSPAVGNGVTAVGSFQNTAVARTFPLGSVTMDGNSTRTTFIFRDGYPSGQGASYPVWVTGFDTDNTGDGCSALPDDTPDLSGYWVLLRYASDCDVQAQADNIAAKGAERLIIYNDRPGLRWLAAYTTSPIQAVVSIEEQEGVAWVQALEAGLSIHVDISYDAQSLYLDADYEIGGAASRFSSIGPSFEMDLVPRFGAPGGNIMSTWIGDESFRSLSGTSMATPLVAASIALIFEARGRLSPAELNDLLSSNANPQVHVYEQRFAPPTWYDWFSSVALQGAGLIQVHDAIHASTLLSPSGLSFNDTTNFAGTLNFTLSNTDNADVVYDISHAPARSIYSFTREGWAAGYPYNYSEPHAELAFSESKVKISPGGSATILVTATPPHDLDESRFPVWSGYIAINGSDGSSLSLPYQGLLGSLYDAEQILEGSLYIGDSTNYAPVSPNATFTLPPRGTPPRDVNTRETAVPILMSVFNWGTPQFIADVVPVGNCAPNSTLTSFGYRSIGQLNGFPSNWQPKGEWSWPWLGQLNNGEYAPPGRYKIVTRMLRITGDPDKDEDWVVTETGPFGIRYSS</sequence>
<evidence type="ECO:0000259" key="12">
    <source>
        <dbReference type="Pfam" id="PF06280"/>
    </source>
</evidence>
<dbReference type="Gene3D" id="3.50.30.30">
    <property type="match status" value="1"/>
</dbReference>
<evidence type="ECO:0000256" key="5">
    <source>
        <dbReference type="ARBA" id="ARBA00022825"/>
    </source>
</evidence>
<dbReference type="Pfam" id="PF00082">
    <property type="entry name" value="Peptidase_S8"/>
    <property type="match status" value="1"/>
</dbReference>
<dbReference type="PANTHER" id="PTHR43806:SF66">
    <property type="entry name" value="SERIN ENDOPEPTIDASE"/>
    <property type="match status" value="1"/>
</dbReference>
<keyword evidence="4 7" id="KW-0378">Hydrolase</keyword>
<dbReference type="AlphaFoldDB" id="A0A8K0WNH6"/>
<evidence type="ECO:0000256" key="9">
    <source>
        <dbReference type="SAM" id="MobiDB-lite"/>
    </source>
</evidence>
<feature type="domain" description="Peptidase S8/S53" evidence="11">
    <location>
        <begin position="159"/>
        <end position="572"/>
    </location>
</feature>
<evidence type="ECO:0000313" key="13">
    <source>
        <dbReference type="EMBL" id="KAH7310534.1"/>
    </source>
</evidence>
<organism evidence="13 14">
    <name type="scientific">Stachybotrys elegans</name>
    <dbReference type="NCBI Taxonomy" id="80388"/>
    <lineage>
        <taxon>Eukaryota</taxon>
        <taxon>Fungi</taxon>
        <taxon>Dikarya</taxon>
        <taxon>Ascomycota</taxon>
        <taxon>Pezizomycotina</taxon>
        <taxon>Sordariomycetes</taxon>
        <taxon>Hypocreomycetidae</taxon>
        <taxon>Hypocreales</taxon>
        <taxon>Stachybotryaceae</taxon>
        <taxon>Stachybotrys</taxon>
    </lineage>
</organism>
<dbReference type="InterPro" id="IPR015500">
    <property type="entry name" value="Peptidase_S8_subtilisin-rel"/>
</dbReference>
<dbReference type="SUPFAM" id="SSF52743">
    <property type="entry name" value="Subtilisin-like"/>
    <property type="match status" value="1"/>
</dbReference>
<feature type="signal peptide" evidence="10">
    <location>
        <begin position="1"/>
        <end position="19"/>
    </location>
</feature>
<dbReference type="InterPro" id="IPR022398">
    <property type="entry name" value="Peptidase_S8_His-AS"/>
</dbReference>
<dbReference type="GO" id="GO:0006508">
    <property type="term" value="P:proteolysis"/>
    <property type="evidence" value="ECO:0007669"/>
    <property type="project" value="UniProtKB-KW"/>
</dbReference>
<dbReference type="Proteomes" id="UP000813444">
    <property type="component" value="Unassembled WGS sequence"/>
</dbReference>
<dbReference type="EMBL" id="JAGPNK010000012">
    <property type="protein sequence ID" value="KAH7310534.1"/>
    <property type="molecule type" value="Genomic_DNA"/>
</dbReference>
<comment type="similarity">
    <text evidence="1 7 8">Belongs to the peptidase S8 family.</text>
</comment>
<comment type="caution">
    <text evidence="13">The sequence shown here is derived from an EMBL/GenBank/DDBJ whole genome shotgun (WGS) entry which is preliminary data.</text>
</comment>
<dbReference type="PROSITE" id="PS00136">
    <property type="entry name" value="SUBTILASE_ASP"/>
    <property type="match status" value="1"/>
</dbReference>
<evidence type="ECO:0000256" key="4">
    <source>
        <dbReference type="ARBA" id="ARBA00022801"/>
    </source>
</evidence>
<evidence type="ECO:0000259" key="11">
    <source>
        <dbReference type="Pfam" id="PF00082"/>
    </source>
</evidence>
<dbReference type="InterPro" id="IPR036852">
    <property type="entry name" value="Peptidase_S8/S53_dom_sf"/>
</dbReference>
<feature type="chain" id="PRO_5035478352" evidence="10">
    <location>
        <begin position="20"/>
        <end position="892"/>
    </location>
</feature>
<protein>
    <submittedName>
        <fullName evidence="13">Subtilisin</fullName>
    </submittedName>
</protein>
<dbReference type="PROSITE" id="PS51892">
    <property type="entry name" value="SUBTILASE"/>
    <property type="match status" value="1"/>
</dbReference>
<feature type="active site" description="Charge relay system" evidence="6 7">
    <location>
        <position position="539"/>
    </location>
</feature>
<keyword evidence="2 7" id="KW-0645">Protease</keyword>
<dbReference type="CDD" id="cd07489">
    <property type="entry name" value="Peptidases_S8_5"/>
    <property type="match status" value="1"/>
</dbReference>
<dbReference type="Pfam" id="PF06280">
    <property type="entry name" value="fn3_5"/>
    <property type="match status" value="1"/>
</dbReference>
<feature type="region of interest" description="Disordered" evidence="9">
    <location>
        <begin position="111"/>
        <end position="145"/>
    </location>
</feature>
<keyword evidence="5 7" id="KW-0720">Serine protease</keyword>
<name>A0A8K0WNH6_9HYPO</name>
<accession>A0A8K0WNH6</accession>
<evidence type="ECO:0000256" key="6">
    <source>
        <dbReference type="PIRSR" id="PIRSR615500-1"/>
    </source>
</evidence>
<evidence type="ECO:0000256" key="8">
    <source>
        <dbReference type="RuleBase" id="RU003355"/>
    </source>
</evidence>
<dbReference type="PRINTS" id="PR00723">
    <property type="entry name" value="SUBTILISIN"/>
</dbReference>
<dbReference type="InterPro" id="IPR034187">
    <property type="entry name" value="Peptidases_S8_5"/>
</dbReference>
<dbReference type="PROSITE" id="PS00138">
    <property type="entry name" value="SUBTILASE_SER"/>
    <property type="match status" value="1"/>
</dbReference>
<evidence type="ECO:0000313" key="14">
    <source>
        <dbReference type="Proteomes" id="UP000813444"/>
    </source>
</evidence>
<dbReference type="PANTHER" id="PTHR43806">
    <property type="entry name" value="PEPTIDASE S8"/>
    <property type="match status" value="1"/>
</dbReference>
<keyword evidence="3 10" id="KW-0732">Signal</keyword>
<feature type="active site" description="Charge relay system" evidence="6 7">
    <location>
        <position position="168"/>
    </location>
</feature>